<keyword evidence="2" id="KW-1185">Reference proteome</keyword>
<comment type="caution">
    <text evidence="1">The sequence shown here is derived from an EMBL/GenBank/DDBJ whole genome shotgun (WGS) entry which is preliminary data.</text>
</comment>
<gene>
    <name evidence="1" type="ORF">ACFO0A_14825</name>
</gene>
<dbReference type="EMBL" id="JBHSDR010000008">
    <property type="protein sequence ID" value="MFC4296329.1"/>
    <property type="molecule type" value="Genomic_DNA"/>
</dbReference>
<dbReference type="InterPro" id="IPR007729">
    <property type="entry name" value="DGOK"/>
</dbReference>
<dbReference type="RefSeq" id="WP_379539894.1">
    <property type="nucleotide sequence ID" value="NZ_JBHSDR010000008.1"/>
</dbReference>
<dbReference type="Pfam" id="PF05035">
    <property type="entry name" value="DGOK"/>
    <property type="match status" value="1"/>
</dbReference>
<protein>
    <submittedName>
        <fullName evidence="1">2-dehydro-3-deoxygalactonokinase</fullName>
    </submittedName>
</protein>
<dbReference type="Gene3D" id="3.30.420.300">
    <property type="entry name" value="2-keto-3-deoxy-galactonokinase, substrate binding domain"/>
    <property type="match status" value="1"/>
</dbReference>
<evidence type="ECO:0000313" key="1">
    <source>
        <dbReference type="EMBL" id="MFC4296329.1"/>
    </source>
</evidence>
<dbReference type="InterPro" id="IPR042258">
    <property type="entry name" value="DGOK_N"/>
</dbReference>
<dbReference type="Gene3D" id="3.30.420.310">
    <property type="entry name" value="2-keto-3-deoxy-galactonokinase, C-terminal domain"/>
    <property type="match status" value="1"/>
</dbReference>
<reference evidence="2" key="1">
    <citation type="journal article" date="2019" name="Int. J. Syst. Evol. Microbiol.">
        <title>The Global Catalogue of Microorganisms (GCM) 10K type strain sequencing project: providing services to taxonomists for standard genome sequencing and annotation.</title>
        <authorList>
            <consortium name="The Broad Institute Genomics Platform"/>
            <consortium name="The Broad Institute Genome Sequencing Center for Infectious Disease"/>
            <person name="Wu L."/>
            <person name="Ma J."/>
        </authorList>
    </citation>
    <scope>NUCLEOTIDE SEQUENCE [LARGE SCALE GENOMIC DNA]</scope>
    <source>
        <strain evidence="2">CGMCC 1.12989</strain>
    </source>
</reference>
<name>A0ABV8RU06_9SPHN</name>
<sequence length="298" mass="31210">MIVGDWGTTRLRLFRSTAPGAEKLVGPGIGQLRASPAQTLTAMLEPWAEEASKRGVLLCGMAGSRNGLADVGYAECPVSFDEWSARVVPVREFAYPVRVAIGLKTSNFADLPDVMRGEETQVFGALGLDPRLASGAHVMVLPGTHSKWVTTLNGHVAGFHTFPTGELFALLRDHSTLVRAGADPGDVDAGFDAGVAQGLRFSLAGLFAARAAQLVDGRTHGWGLGFLSGLLIGGELREARTLIGDSAATLTVIGDPSLSALYSQAGRQLGLDMTLLDGDACVIAGLNRLANICEVSAR</sequence>
<accession>A0ABV8RU06</accession>
<evidence type="ECO:0000313" key="2">
    <source>
        <dbReference type="Proteomes" id="UP001595828"/>
    </source>
</evidence>
<dbReference type="Proteomes" id="UP001595828">
    <property type="component" value="Unassembled WGS sequence"/>
</dbReference>
<proteinExistence type="predicted"/>
<organism evidence="1 2">
    <name type="scientific">Novosphingobium tardum</name>
    <dbReference type="NCBI Taxonomy" id="1538021"/>
    <lineage>
        <taxon>Bacteria</taxon>
        <taxon>Pseudomonadati</taxon>
        <taxon>Pseudomonadota</taxon>
        <taxon>Alphaproteobacteria</taxon>
        <taxon>Sphingomonadales</taxon>
        <taxon>Sphingomonadaceae</taxon>
        <taxon>Novosphingobium</taxon>
    </lineage>
</organism>
<dbReference type="InterPro" id="IPR042257">
    <property type="entry name" value="DGOK_C"/>
</dbReference>